<gene>
    <name evidence="1" type="ORF">COU09_00645</name>
</gene>
<evidence type="ECO:0000313" key="2">
    <source>
        <dbReference type="Proteomes" id="UP000229615"/>
    </source>
</evidence>
<name>A0A2H0UQQ8_9BACT</name>
<dbReference type="Gene3D" id="1.10.10.60">
    <property type="entry name" value="Homeodomain-like"/>
    <property type="match status" value="1"/>
</dbReference>
<dbReference type="Pfam" id="PF13384">
    <property type="entry name" value="HTH_23"/>
    <property type="match status" value="1"/>
</dbReference>
<dbReference type="AlphaFoldDB" id="A0A2H0UQQ8"/>
<organism evidence="1 2">
    <name type="scientific">Candidatus Harrisonbacteria bacterium CG10_big_fil_rev_8_21_14_0_10_44_23</name>
    <dbReference type="NCBI Taxonomy" id="1974585"/>
    <lineage>
        <taxon>Bacteria</taxon>
        <taxon>Candidatus Harrisoniibacteriota</taxon>
    </lineage>
</organism>
<evidence type="ECO:0000313" key="1">
    <source>
        <dbReference type="EMBL" id="PIR88727.1"/>
    </source>
</evidence>
<accession>A0A2H0UQQ8</accession>
<sequence>MLNKGEQQFCEIISIYRLFCVAKFLEKQKAIILRKKGASISKIARELGVSKGSVSIWCRSIHLTKRQEENIRLKMIRAGHAGRMKGAYIQRLGRIERMRRFALEGRSMVGDVSKRDLLMLGIGLYISEGGKRDSRAVISNSDFKVHKLAMRWFESMGVKNEDFSGHINLNERYRRSDLAIKKEWSKLLRVELSRIKKTVFIKTPHKKKYAKRGSYRGVFQLRVAKSANLQYKILGLMDAVM</sequence>
<protein>
    <submittedName>
        <fullName evidence="1">Uncharacterized protein</fullName>
    </submittedName>
</protein>
<proteinExistence type="predicted"/>
<dbReference type="Proteomes" id="UP000229615">
    <property type="component" value="Unassembled WGS sequence"/>
</dbReference>
<reference evidence="2" key="1">
    <citation type="submission" date="2017-09" db="EMBL/GenBank/DDBJ databases">
        <title>Depth-based differentiation of microbial function through sediment-hosted aquifers and enrichment of novel symbionts in the deep terrestrial subsurface.</title>
        <authorList>
            <person name="Probst A.J."/>
            <person name="Ladd B."/>
            <person name="Jarett J.K."/>
            <person name="Geller-Mcgrath D.E."/>
            <person name="Sieber C.M.K."/>
            <person name="Emerson J.B."/>
            <person name="Anantharaman K."/>
            <person name="Thomas B.C."/>
            <person name="Malmstrom R."/>
            <person name="Stieglmeier M."/>
            <person name="Klingl A."/>
            <person name="Woyke T."/>
            <person name="Ryan C.M."/>
            <person name="Banfield J.F."/>
        </authorList>
    </citation>
    <scope>NUCLEOTIDE SEQUENCE [LARGE SCALE GENOMIC DNA]</scope>
</reference>
<dbReference type="EMBL" id="PFBB01000008">
    <property type="protein sequence ID" value="PIR88727.1"/>
    <property type="molecule type" value="Genomic_DNA"/>
</dbReference>
<comment type="caution">
    <text evidence="1">The sequence shown here is derived from an EMBL/GenBank/DDBJ whole genome shotgun (WGS) entry which is preliminary data.</text>
</comment>